<evidence type="ECO:0000313" key="7">
    <source>
        <dbReference type="Proteomes" id="UP000750334"/>
    </source>
</evidence>
<name>A0A9P7BC87_MAUEX</name>
<reference evidence="6 7" key="1">
    <citation type="submission" date="2020-11" db="EMBL/GenBank/DDBJ databases">
        <title>Kefir isolates.</title>
        <authorList>
            <person name="Marcisauskas S."/>
            <person name="Kim Y."/>
            <person name="Blasche S."/>
        </authorList>
    </citation>
    <scope>NUCLEOTIDE SEQUENCE [LARGE SCALE GENOMIC DNA]</scope>
    <source>
        <strain evidence="6 7">OG2</strain>
    </source>
</reference>
<comment type="caution">
    <text evidence="6">The sequence shown here is derived from an EMBL/GenBank/DDBJ whole genome shotgun (WGS) entry which is preliminary data.</text>
</comment>
<dbReference type="GO" id="GO:0005794">
    <property type="term" value="C:Golgi apparatus"/>
    <property type="evidence" value="ECO:0007669"/>
    <property type="project" value="TreeGrafter"/>
</dbReference>
<feature type="transmembrane region" description="Helical" evidence="5">
    <location>
        <begin position="161"/>
        <end position="177"/>
    </location>
</feature>
<dbReference type="GO" id="GO:0016020">
    <property type="term" value="C:membrane"/>
    <property type="evidence" value="ECO:0007669"/>
    <property type="project" value="UniProtKB-SubCell"/>
</dbReference>
<gene>
    <name evidence="6" type="ORF">C6P45_003492</name>
</gene>
<dbReference type="Pfam" id="PF08551">
    <property type="entry name" value="DUF1751"/>
    <property type="match status" value="1"/>
</dbReference>
<evidence type="ECO:0000256" key="4">
    <source>
        <dbReference type="ARBA" id="ARBA00023136"/>
    </source>
</evidence>
<evidence type="ECO:0000256" key="5">
    <source>
        <dbReference type="SAM" id="Phobius"/>
    </source>
</evidence>
<dbReference type="PANTHER" id="PTHR13377:SF3">
    <property type="entry name" value="TRANSMEMBRANE PROTEIN 115"/>
    <property type="match status" value="1"/>
</dbReference>
<dbReference type="EMBL" id="PUHR01000036">
    <property type="protein sequence ID" value="KAG0669665.1"/>
    <property type="molecule type" value="Genomic_DNA"/>
</dbReference>
<keyword evidence="4 5" id="KW-0472">Membrane</keyword>
<feature type="transmembrane region" description="Helical" evidence="5">
    <location>
        <begin position="222"/>
        <end position="239"/>
    </location>
</feature>
<dbReference type="PANTHER" id="PTHR13377">
    <property type="entry name" value="PLACENTAL PROTEIN 6"/>
    <property type="match status" value="1"/>
</dbReference>
<dbReference type="GO" id="GO:0006890">
    <property type="term" value="P:retrograde vesicle-mediated transport, Golgi to endoplasmic reticulum"/>
    <property type="evidence" value="ECO:0007669"/>
    <property type="project" value="InterPro"/>
</dbReference>
<protein>
    <submittedName>
        <fullName evidence="6">Uncharacterized protein</fullName>
    </submittedName>
</protein>
<evidence type="ECO:0000256" key="1">
    <source>
        <dbReference type="ARBA" id="ARBA00004141"/>
    </source>
</evidence>
<proteinExistence type="predicted"/>
<dbReference type="OrthoDB" id="73612at2759"/>
<accession>A0A9P7BC87</accession>
<dbReference type="AlphaFoldDB" id="A0A9P7BC87"/>
<dbReference type="SMART" id="SM01160">
    <property type="entry name" value="DUF1751"/>
    <property type="match status" value="1"/>
</dbReference>
<keyword evidence="7" id="KW-1185">Reference proteome</keyword>
<evidence type="ECO:0000313" key="6">
    <source>
        <dbReference type="EMBL" id="KAG0669665.1"/>
    </source>
</evidence>
<keyword evidence="2 5" id="KW-0812">Transmembrane</keyword>
<evidence type="ECO:0000256" key="2">
    <source>
        <dbReference type="ARBA" id="ARBA00022692"/>
    </source>
</evidence>
<organism evidence="6 7">
    <name type="scientific">Maudiozyma exigua</name>
    <name type="common">Yeast</name>
    <name type="synonym">Kazachstania exigua</name>
    <dbReference type="NCBI Taxonomy" id="34358"/>
    <lineage>
        <taxon>Eukaryota</taxon>
        <taxon>Fungi</taxon>
        <taxon>Dikarya</taxon>
        <taxon>Ascomycota</taxon>
        <taxon>Saccharomycotina</taxon>
        <taxon>Saccharomycetes</taxon>
        <taxon>Saccharomycetales</taxon>
        <taxon>Saccharomycetaceae</taxon>
        <taxon>Maudiozyma</taxon>
    </lineage>
</organism>
<feature type="transmembrane region" description="Helical" evidence="5">
    <location>
        <begin position="126"/>
        <end position="149"/>
    </location>
</feature>
<comment type="subcellular location">
    <subcellularLocation>
        <location evidence="1">Membrane</location>
        <topology evidence="1">Multi-pass membrane protein</topology>
    </subcellularLocation>
</comment>
<dbReference type="InterPro" id="IPR013861">
    <property type="entry name" value="TMEM115/Pdh1/Rbl19"/>
</dbReference>
<keyword evidence="3 5" id="KW-1133">Transmembrane helix</keyword>
<evidence type="ECO:0000256" key="3">
    <source>
        <dbReference type="ARBA" id="ARBA00022989"/>
    </source>
</evidence>
<feature type="transmembrane region" description="Helical" evidence="5">
    <location>
        <begin position="197"/>
        <end position="216"/>
    </location>
</feature>
<sequence length="341" mass="39299">MEYHCRYFDFAVPQTILDRHNIPIATKCLTAAYVLSTLTLFGLRFYAYHSDNNNVTTTTPPISFHEIKNPLFQLIPNKVLRFPCSIVLSNLVDTNICKFVLNLINLLVGGSFIERNWNSSNEMIKFILGIGSITNLVVLLITIAVHYIVPNRVSLDLILDGNYTILIGFPIIYKQLLPETTIIDIKNPSFLEKKFRFKLLPILVMTFMTITQLFVFRHFSNVLSIWITFFSCWIYLRFYQVLPASAIGTTSDYYNSVQGDASDTFQLIYFFPDIIKPLLKPIFNKTYTLISEKLNIIKPFKETDIDKGNDIAEQRGAKKVADNVKDRRRQLALDVLQERLV</sequence>
<dbReference type="Proteomes" id="UP000750334">
    <property type="component" value="Unassembled WGS sequence"/>
</dbReference>